<dbReference type="AlphaFoldDB" id="A0A8J5X9T1"/>
<organism evidence="4 5">
    <name type="scientific">Diacronema lutheri</name>
    <name type="common">Unicellular marine alga</name>
    <name type="synonym">Monochrysis lutheri</name>
    <dbReference type="NCBI Taxonomy" id="2081491"/>
    <lineage>
        <taxon>Eukaryota</taxon>
        <taxon>Haptista</taxon>
        <taxon>Haptophyta</taxon>
        <taxon>Pavlovophyceae</taxon>
        <taxon>Pavlovales</taxon>
        <taxon>Pavlovaceae</taxon>
        <taxon>Diacronema</taxon>
    </lineage>
</organism>
<keyword evidence="5" id="KW-1185">Reference proteome</keyword>
<evidence type="ECO:0000313" key="5">
    <source>
        <dbReference type="Proteomes" id="UP000751190"/>
    </source>
</evidence>
<dbReference type="Pfam" id="PF00023">
    <property type="entry name" value="Ank"/>
    <property type="match status" value="1"/>
</dbReference>
<evidence type="ECO:0000256" key="3">
    <source>
        <dbReference type="PROSITE-ProRule" id="PRU00023"/>
    </source>
</evidence>
<name>A0A8J5X9T1_DIALT</name>
<comment type="caution">
    <text evidence="4">The sequence shown here is derived from an EMBL/GenBank/DDBJ whole genome shotgun (WGS) entry which is preliminary data.</text>
</comment>
<dbReference type="Pfam" id="PF12796">
    <property type="entry name" value="Ank_2"/>
    <property type="match status" value="2"/>
</dbReference>
<dbReference type="EMBL" id="JAGTXO010000067">
    <property type="protein sequence ID" value="KAG8457585.1"/>
    <property type="molecule type" value="Genomic_DNA"/>
</dbReference>
<dbReference type="PANTHER" id="PTHR24198">
    <property type="entry name" value="ANKYRIN REPEAT AND PROTEIN KINASE DOMAIN-CONTAINING PROTEIN"/>
    <property type="match status" value="1"/>
</dbReference>
<keyword evidence="2 3" id="KW-0040">ANK repeat</keyword>
<evidence type="ECO:0000256" key="1">
    <source>
        <dbReference type="ARBA" id="ARBA00022737"/>
    </source>
</evidence>
<feature type="repeat" description="ANK" evidence="3">
    <location>
        <begin position="293"/>
        <end position="314"/>
    </location>
</feature>
<reference evidence="4" key="1">
    <citation type="submission" date="2021-05" db="EMBL/GenBank/DDBJ databases">
        <title>The genome of the haptophyte Pavlova lutheri (Diacronema luteri, Pavlovales) - a model for lipid biosynthesis in eukaryotic algae.</title>
        <authorList>
            <person name="Hulatt C.J."/>
            <person name="Posewitz M.C."/>
        </authorList>
    </citation>
    <scope>NUCLEOTIDE SEQUENCE</scope>
    <source>
        <strain evidence="4">NIVA-4/92</strain>
    </source>
</reference>
<accession>A0A8J5X9T1</accession>
<protein>
    <recommendedName>
        <fullName evidence="6">C2H2-type domain-containing protein</fullName>
    </recommendedName>
</protein>
<dbReference type="Gene3D" id="1.25.40.20">
    <property type="entry name" value="Ankyrin repeat-containing domain"/>
    <property type="match status" value="2"/>
</dbReference>
<proteinExistence type="predicted"/>
<dbReference type="SUPFAM" id="SSF48403">
    <property type="entry name" value="Ankyrin repeat"/>
    <property type="match status" value="1"/>
</dbReference>
<dbReference type="OMA" id="GVECCEY"/>
<evidence type="ECO:0008006" key="6">
    <source>
        <dbReference type="Google" id="ProtNLM"/>
    </source>
</evidence>
<dbReference type="Proteomes" id="UP000751190">
    <property type="component" value="Unassembled WGS sequence"/>
</dbReference>
<dbReference type="OrthoDB" id="20872at2759"/>
<dbReference type="SMART" id="SM00248">
    <property type="entry name" value="ANK"/>
    <property type="match status" value="6"/>
</dbReference>
<dbReference type="PROSITE" id="PS50088">
    <property type="entry name" value="ANK_REPEAT"/>
    <property type="match status" value="1"/>
</dbReference>
<dbReference type="InterPro" id="IPR002110">
    <property type="entry name" value="Ankyrin_rpt"/>
</dbReference>
<gene>
    <name evidence="4" type="ORF">KFE25_003739</name>
</gene>
<sequence length="488" mass="51961">MDGTRAILSACVEAACREVLPPELHGLAARAKDAVRPAASSWVGCDFETRAASTAFQRLRRGGPGGVEFMTVSELGLERLRRFADARELAQALIDHLPTEARHTIADARATDDGRIRFCSRAHSARLRASGLLHCAACGIFCAGERGLRDHQLVKHGRTYEDAMEVVHVSRTQLIPYAAAPAARLFAAAAAAAHGAACVADSAVVARRDAALERRAPSARAALSLEPGLAAARDGDVAALRALVRTGGWDARAAVDVHGSLALHWAAGGGHLAACRFLVDECGVDACSAQQRDGRCALHWAARNGHLDVCRWLVGERAVPPDTPTRDGTVALHWAVWQGRWAVVRWLVETAGADLHATNAYGCNAIQWAAQSGDVRMCAWLRAAGLDVGLLNRNGHSALHKAAIKGHARVCAWLLADAGLGLRHVQPDEGGHTPARMAACDGHAELAIWLEAEQARLRVRANAARPQPQPEPDGEDGLTCRQICSEIS</sequence>
<dbReference type="PANTHER" id="PTHR24198:SF165">
    <property type="entry name" value="ANKYRIN REPEAT-CONTAINING PROTEIN-RELATED"/>
    <property type="match status" value="1"/>
</dbReference>
<dbReference type="PROSITE" id="PS50297">
    <property type="entry name" value="ANK_REP_REGION"/>
    <property type="match status" value="1"/>
</dbReference>
<evidence type="ECO:0000313" key="4">
    <source>
        <dbReference type="EMBL" id="KAG8457585.1"/>
    </source>
</evidence>
<dbReference type="InterPro" id="IPR036770">
    <property type="entry name" value="Ankyrin_rpt-contain_sf"/>
</dbReference>
<evidence type="ECO:0000256" key="2">
    <source>
        <dbReference type="ARBA" id="ARBA00023043"/>
    </source>
</evidence>
<keyword evidence="1" id="KW-0677">Repeat</keyword>